<evidence type="ECO:0000313" key="1">
    <source>
        <dbReference type="EMBL" id="GGC21454.1"/>
    </source>
</evidence>
<protein>
    <submittedName>
        <fullName evidence="1">Uncharacterized protein</fullName>
    </submittedName>
</protein>
<reference evidence="2" key="1">
    <citation type="journal article" date="2019" name="Int. J. Syst. Evol. Microbiol.">
        <title>The Global Catalogue of Microorganisms (GCM) 10K type strain sequencing project: providing services to taxonomists for standard genome sequencing and annotation.</title>
        <authorList>
            <consortium name="The Broad Institute Genomics Platform"/>
            <consortium name="The Broad Institute Genome Sequencing Center for Infectious Disease"/>
            <person name="Wu L."/>
            <person name="Ma J."/>
        </authorList>
    </citation>
    <scope>NUCLEOTIDE SEQUENCE [LARGE SCALE GENOMIC DNA]</scope>
    <source>
        <strain evidence="2">CGMCC 1.15342</strain>
    </source>
</reference>
<organism evidence="1 2">
    <name type="scientific">Parapedobacter defluvii</name>
    <dbReference type="NCBI Taxonomy" id="2045106"/>
    <lineage>
        <taxon>Bacteria</taxon>
        <taxon>Pseudomonadati</taxon>
        <taxon>Bacteroidota</taxon>
        <taxon>Sphingobacteriia</taxon>
        <taxon>Sphingobacteriales</taxon>
        <taxon>Sphingobacteriaceae</taxon>
        <taxon>Parapedobacter</taxon>
    </lineage>
</organism>
<accession>A0ABQ1L936</accession>
<gene>
    <name evidence="1" type="ORF">GCM10011386_11840</name>
</gene>
<evidence type="ECO:0000313" key="2">
    <source>
        <dbReference type="Proteomes" id="UP000597338"/>
    </source>
</evidence>
<proteinExistence type="predicted"/>
<name>A0ABQ1L936_9SPHI</name>
<dbReference type="EMBL" id="BMIK01000002">
    <property type="protein sequence ID" value="GGC21454.1"/>
    <property type="molecule type" value="Genomic_DNA"/>
</dbReference>
<comment type="caution">
    <text evidence="1">The sequence shown here is derived from an EMBL/GenBank/DDBJ whole genome shotgun (WGS) entry which is preliminary data.</text>
</comment>
<sequence length="60" mass="7049">MDATDGNRGIRNIQKRIIRIMVNELGDEINDYDAILHAWGIIVTQIKLYQLKNVLTRRRI</sequence>
<dbReference type="Proteomes" id="UP000597338">
    <property type="component" value="Unassembled WGS sequence"/>
</dbReference>
<keyword evidence="2" id="KW-1185">Reference proteome</keyword>